<feature type="chain" id="PRO_5042289706" evidence="1">
    <location>
        <begin position="21"/>
        <end position="79"/>
    </location>
</feature>
<dbReference type="Proteomes" id="UP001215598">
    <property type="component" value="Unassembled WGS sequence"/>
</dbReference>
<evidence type="ECO:0000313" key="3">
    <source>
        <dbReference type="Proteomes" id="UP001215598"/>
    </source>
</evidence>
<evidence type="ECO:0000256" key="1">
    <source>
        <dbReference type="SAM" id="SignalP"/>
    </source>
</evidence>
<organism evidence="2 3">
    <name type="scientific">Mycena metata</name>
    <dbReference type="NCBI Taxonomy" id="1033252"/>
    <lineage>
        <taxon>Eukaryota</taxon>
        <taxon>Fungi</taxon>
        <taxon>Dikarya</taxon>
        <taxon>Basidiomycota</taxon>
        <taxon>Agaricomycotina</taxon>
        <taxon>Agaricomycetes</taxon>
        <taxon>Agaricomycetidae</taxon>
        <taxon>Agaricales</taxon>
        <taxon>Marasmiineae</taxon>
        <taxon>Mycenaceae</taxon>
        <taxon>Mycena</taxon>
    </lineage>
</organism>
<gene>
    <name evidence="2" type="ORF">B0H16DRAFT_1530661</name>
</gene>
<dbReference type="EMBL" id="JARKIB010000034">
    <property type="protein sequence ID" value="KAJ7761823.1"/>
    <property type="molecule type" value="Genomic_DNA"/>
</dbReference>
<accession>A0AAD7NI76</accession>
<feature type="signal peptide" evidence="1">
    <location>
        <begin position="1"/>
        <end position="20"/>
    </location>
</feature>
<dbReference type="AlphaFoldDB" id="A0AAD7NI76"/>
<protein>
    <submittedName>
        <fullName evidence="2">Uncharacterized protein</fullName>
    </submittedName>
</protein>
<proteinExistence type="predicted"/>
<reference evidence="2" key="1">
    <citation type="submission" date="2023-03" db="EMBL/GenBank/DDBJ databases">
        <title>Massive genome expansion in bonnet fungi (Mycena s.s.) driven by repeated elements and novel gene families across ecological guilds.</title>
        <authorList>
            <consortium name="Lawrence Berkeley National Laboratory"/>
            <person name="Harder C.B."/>
            <person name="Miyauchi S."/>
            <person name="Viragh M."/>
            <person name="Kuo A."/>
            <person name="Thoen E."/>
            <person name="Andreopoulos B."/>
            <person name="Lu D."/>
            <person name="Skrede I."/>
            <person name="Drula E."/>
            <person name="Henrissat B."/>
            <person name="Morin E."/>
            <person name="Kohler A."/>
            <person name="Barry K."/>
            <person name="LaButti K."/>
            <person name="Morin E."/>
            <person name="Salamov A."/>
            <person name="Lipzen A."/>
            <person name="Mereny Z."/>
            <person name="Hegedus B."/>
            <person name="Baldrian P."/>
            <person name="Stursova M."/>
            <person name="Weitz H."/>
            <person name="Taylor A."/>
            <person name="Grigoriev I.V."/>
            <person name="Nagy L.G."/>
            <person name="Martin F."/>
            <person name="Kauserud H."/>
        </authorList>
    </citation>
    <scope>NUCLEOTIDE SEQUENCE</scope>
    <source>
        <strain evidence="2">CBHHK182m</strain>
    </source>
</reference>
<evidence type="ECO:0000313" key="2">
    <source>
        <dbReference type="EMBL" id="KAJ7761823.1"/>
    </source>
</evidence>
<keyword evidence="1" id="KW-0732">Signal</keyword>
<name>A0AAD7NI76_9AGAR</name>
<comment type="caution">
    <text evidence="2">The sequence shown here is derived from an EMBL/GenBank/DDBJ whole genome shotgun (WGS) entry which is preliminary data.</text>
</comment>
<keyword evidence="3" id="KW-1185">Reference proteome</keyword>
<sequence length="79" mass="8267">MRTNIFPPALLLAFASIVLAAPIDVPRVVLVPENTGTVTARGHDVVAKDVVADYLAYIPTGGVDILAKEEKAALGVGRK</sequence>